<gene>
    <name evidence="2" type="ORF">A7J57_17260</name>
</gene>
<dbReference type="PANTHER" id="PTHR16509">
    <property type="match status" value="1"/>
</dbReference>
<sequence>MTEKSTPLFSFGIVADPQYADVDPRPDMGRYYRESPAKLAAAIDVFNAEDLAFVVTLGDIIDRDFASFDVILSAYDRLRHPSVMLPGNHDFSVAPDHLGAIHARLGMSAPWHDFAIGNVRFVVLDGNEVSLFAPPPGDVRRVLAEERLKRLRDAGAINAQDWNASLGEAQFDWLRSVLQKADATGEKVVLFCHYPVFPENAHNMWDAQRILELLGAHPSAVAWFNGHNHEGNYGVLGKTHFVNFKGMVDTPDRNTFAIADVFADRIAIRGFGREEDRVLAL</sequence>
<accession>A0A176X058</accession>
<dbReference type="EMBL" id="LXPS01000038">
    <property type="protein sequence ID" value="OAE38473.1"/>
    <property type="molecule type" value="Genomic_DNA"/>
</dbReference>
<dbReference type="Proteomes" id="UP000077098">
    <property type="component" value="Unassembled WGS sequence"/>
</dbReference>
<dbReference type="AlphaFoldDB" id="A0A176X058"/>
<dbReference type="RefSeq" id="WP_063950874.1">
    <property type="nucleotide sequence ID" value="NZ_LXPS01000038.1"/>
</dbReference>
<dbReference type="Gene3D" id="3.60.21.10">
    <property type="match status" value="1"/>
</dbReference>
<feature type="domain" description="Calcineurin-like phosphoesterase" evidence="1">
    <location>
        <begin position="11"/>
        <end position="230"/>
    </location>
</feature>
<dbReference type="PANTHER" id="PTHR16509:SF8">
    <property type="entry name" value="MANGANESE-DEPENDENT ADP-RIBOSE_CDP-ALCOHOL DIPHOSPHATASE"/>
    <property type="match status" value="1"/>
</dbReference>
<comment type="caution">
    <text evidence="2">The sequence shown here is derived from an EMBL/GenBank/DDBJ whole genome shotgun (WGS) entry which is preliminary data.</text>
</comment>
<evidence type="ECO:0000259" key="1">
    <source>
        <dbReference type="Pfam" id="PF00149"/>
    </source>
</evidence>
<dbReference type="GO" id="GO:0047631">
    <property type="term" value="F:ADP-ribose diphosphatase activity"/>
    <property type="evidence" value="ECO:0007669"/>
    <property type="project" value="TreeGrafter"/>
</dbReference>
<organism evidence="2 3">
    <name type="scientific">Agrobacterium tumefaciens</name>
    <dbReference type="NCBI Taxonomy" id="358"/>
    <lineage>
        <taxon>Bacteria</taxon>
        <taxon>Pseudomonadati</taxon>
        <taxon>Pseudomonadota</taxon>
        <taxon>Alphaproteobacteria</taxon>
        <taxon>Hyphomicrobiales</taxon>
        <taxon>Rhizobiaceae</taxon>
        <taxon>Rhizobium/Agrobacterium group</taxon>
        <taxon>Agrobacterium</taxon>
        <taxon>Agrobacterium tumefaciens complex</taxon>
    </lineage>
</organism>
<dbReference type="InterPro" id="IPR029052">
    <property type="entry name" value="Metallo-depent_PP-like"/>
</dbReference>
<dbReference type="GO" id="GO:0008663">
    <property type="term" value="F:2',3'-cyclic-nucleotide 2'-phosphodiesterase activity"/>
    <property type="evidence" value="ECO:0007669"/>
    <property type="project" value="TreeGrafter"/>
</dbReference>
<evidence type="ECO:0000313" key="3">
    <source>
        <dbReference type="Proteomes" id="UP000077098"/>
    </source>
</evidence>
<dbReference type="InterPro" id="IPR004843">
    <property type="entry name" value="Calcineurin-like_PHP"/>
</dbReference>
<dbReference type="SUPFAM" id="SSF56300">
    <property type="entry name" value="Metallo-dependent phosphatases"/>
    <property type="match status" value="1"/>
</dbReference>
<reference evidence="2 3" key="1">
    <citation type="submission" date="2016-05" db="EMBL/GenBank/DDBJ databases">
        <authorList>
            <person name="Lavstsen T."/>
            <person name="Jespersen J.S."/>
        </authorList>
    </citation>
    <scope>NUCLEOTIDE SEQUENCE [LARGE SCALE GENOMIC DNA]</scope>
    <source>
        <strain evidence="2 3">KCJ1736</strain>
    </source>
</reference>
<dbReference type="GO" id="GO:0047734">
    <property type="term" value="F:CDP-glycerol diphosphatase activity"/>
    <property type="evidence" value="ECO:0007669"/>
    <property type="project" value="TreeGrafter"/>
</dbReference>
<proteinExistence type="predicted"/>
<evidence type="ECO:0000313" key="2">
    <source>
        <dbReference type="EMBL" id="OAE38473.1"/>
    </source>
</evidence>
<protein>
    <submittedName>
        <fullName evidence="2">Phosphatase</fullName>
    </submittedName>
</protein>
<dbReference type="Pfam" id="PF00149">
    <property type="entry name" value="Metallophos"/>
    <property type="match status" value="1"/>
</dbReference>
<name>A0A176X058_AGRTU</name>
<dbReference type="GO" id="GO:0030145">
    <property type="term" value="F:manganese ion binding"/>
    <property type="evidence" value="ECO:0007669"/>
    <property type="project" value="TreeGrafter"/>
</dbReference>